<dbReference type="GO" id="GO:0005737">
    <property type="term" value="C:cytoplasm"/>
    <property type="evidence" value="ECO:0007669"/>
    <property type="project" value="UniProtKB-SubCell"/>
</dbReference>
<evidence type="ECO:0000313" key="7">
    <source>
        <dbReference type="Ensembl" id="ENSSVLP00005027613.1"/>
    </source>
</evidence>
<name>A0A8D2JQL2_SCIVU</name>
<dbReference type="Proteomes" id="UP000694564">
    <property type="component" value="Chromosome 18"/>
</dbReference>
<dbReference type="OrthoDB" id="205623at2759"/>
<evidence type="ECO:0000256" key="3">
    <source>
        <dbReference type="ARBA" id="ARBA00022490"/>
    </source>
</evidence>
<evidence type="ECO:0000313" key="8">
    <source>
        <dbReference type="Proteomes" id="UP000694564"/>
    </source>
</evidence>
<evidence type="ECO:0000256" key="1">
    <source>
        <dbReference type="ARBA" id="ARBA00004496"/>
    </source>
</evidence>
<comment type="similarity">
    <text evidence="2 5">Belongs to the sulfotransferase 1 family.</text>
</comment>
<dbReference type="AlphaFoldDB" id="A0A8D2JQL2"/>
<feature type="domain" description="Sulfotransferase" evidence="6">
    <location>
        <begin position="41"/>
        <end position="88"/>
    </location>
</feature>
<dbReference type="GeneTree" id="ENSGT00940000162765"/>
<dbReference type="Pfam" id="PF00685">
    <property type="entry name" value="Sulfotransfer_1"/>
    <property type="match status" value="1"/>
</dbReference>
<comment type="subcellular location">
    <subcellularLocation>
        <location evidence="1">Cytoplasm</location>
    </subcellularLocation>
</comment>
<dbReference type="GO" id="GO:0008146">
    <property type="term" value="F:sulfotransferase activity"/>
    <property type="evidence" value="ECO:0007669"/>
    <property type="project" value="InterPro"/>
</dbReference>
<accession>A0A8D2JQL2</accession>
<protein>
    <recommendedName>
        <fullName evidence="5">Sulfotransferase</fullName>
        <ecNumber evidence="5">2.8.2.-</ecNumber>
    </recommendedName>
</protein>
<keyword evidence="8" id="KW-1185">Reference proteome</keyword>
<dbReference type="InterPro" id="IPR000863">
    <property type="entry name" value="Sulfotransferase_dom"/>
</dbReference>
<dbReference type="InterPro" id="IPR027417">
    <property type="entry name" value="P-loop_NTPase"/>
</dbReference>
<reference evidence="7" key="1">
    <citation type="submission" date="2025-08" db="UniProtKB">
        <authorList>
            <consortium name="Ensembl"/>
        </authorList>
    </citation>
    <scope>IDENTIFICATION</scope>
</reference>
<dbReference type="Gene3D" id="3.40.50.300">
    <property type="entry name" value="P-loop containing nucleotide triphosphate hydrolases"/>
    <property type="match status" value="1"/>
</dbReference>
<dbReference type="SUPFAM" id="SSF52540">
    <property type="entry name" value="P-loop containing nucleoside triphosphate hydrolases"/>
    <property type="match status" value="1"/>
</dbReference>
<reference evidence="7" key="2">
    <citation type="submission" date="2025-09" db="UniProtKB">
        <authorList>
            <consortium name="Ensembl"/>
        </authorList>
    </citation>
    <scope>IDENTIFICATION</scope>
</reference>
<dbReference type="Ensembl" id="ENSSVLT00005030692.1">
    <property type="protein sequence ID" value="ENSSVLP00005027613.1"/>
    <property type="gene ID" value="ENSSVLG00005021842.1"/>
</dbReference>
<evidence type="ECO:0000256" key="4">
    <source>
        <dbReference type="ARBA" id="ARBA00022679"/>
    </source>
</evidence>
<dbReference type="EC" id="2.8.2.-" evidence="5"/>
<proteinExistence type="inferred from homology"/>
<sequence>NPLHAQEAMSQDPERSARYQIGVAGQDTLVMGPLQNFQAWPDDLLISTYPKSGTTWLSEILEMIYHGGDLEKCHRAPIYTRVPFLEFKCPGVPSGVWQDPGAKELQEGISGI</sequence>
<keyword evidence="4 5" id="KW-0808">Transferase</keyword>
<organism evidence="7 8">
    <name type="scientific">Sciurus vulgaris</name>
    <name type="common">Eurasian red squirrel</name>
    <dbReference type="NCBI Taxonomy" id="55149"/>
    <lineage>
        <taxon>Eukaryota</taxon>
        <taxon>Metazoa</taxon>
        <taxon>Chordata</taxon>
        <taxon>Craniata</taxon>
        <taxon>Vertebrata</taxon>
        <taxon>Euteleostomi</taxon>
        <taxon>Mammalia</taxon>
        <taxon>Eutheria</taxon>
        <taxon>Euarchontoglires</taxon>
        <taxon>Glires</taxon>
        <taxon>Rodentia</taxon>
        <taxon>Sciuromorpha</taxon>
        <taxon>Sciuridae</taxon>
        <taxon>Sciurinae</taxon>
        <taxon>Sciurini</taxon>
        <taxon>Sciurus</taxon>
    </lineage>
</organism>
<evidence type="ECO:0000259" key="6">
    <source>
        <dbReference type="Pfam" id="PF00685"/>
    </source>
</evidence>
<keyword evidence="3" id="KW-0963">Cytoplasm</keyword>
<dbReference type="PANTHER" id="PTHR11783">
    <property type="entry name" value="SULFOTRANSFERASE SULT"/>
    <property type="match status" value="1"/>
</dbReference>
<evidence type="ECO:0000256" key="2">
    <source>
        <dbReference type="ARBA" id="ARBA00005771"/>
    </source>
</evidence>
<evidence type="ECO:0000256" key="5">
    <source>
        <dbReference type="RuleBase" id="RU361155"/>
    </source>
</evidence>